<dbReference type="InterPro" id="IPR011992">
    <property type="entry name" value="EF-hand-dom_pair"/>
</dbReference>
<dbReference type="Pfam" id="PF13499">
    <property type="entry name" value="EF-hand_7"/>
    <property type="match status" value="1"/>
</dbReference>
<dbReference type="SUPFAM" id="SSF47473">
    <property type="entry name" value="EF-hand"/>
    <property type="match status" value="1"/>
</dbReference>
<dbReference type="GO" id="GO:0005509">
    <property type="term" value="F:calcium ion binding"/>
    <property type="evidence" value="ECO:0007669"/>
    <property type="project" value="InterPro"/>
</dbReference>
<dbReference type="InterPro" id="IPR002048">
    <property type="entry name" value="EF_hand_dom"/>
</dbReference>
<feature type="domain" description="EF-hand" evidence="2">
    <location>
        <begin position="166"/>
        <end position="202"/>
    </location>
</feature>
<dbReference type="PROSITE" id="PS00018">
    <property type="entry name" value="EF_HAND_1"/>
    <property type="match status" value="1"/>
</dbReference>
<reference evidence="3" key="1">
    <citation type="submission" date="2021-01" db="EMBL/GenBank/DDBJ databases">
        <authorList>
            <person name="Corre E."/>
            <person name="Pelletier E."/>
            <person name="Niang G."/>
            <person name="Scheremetjew M."/>
            <person name="Finn R."/>
            <person name="Kale V."/>
            <person name="Holt S."/>
            <person name="Cochrane G."/>
            <person name="Meng A."/>
            <person name="Brown T."/>
            <person name="Cohen L."/>
        </authorList>
    </citation>
    <scope>NUCLEOTIDE SEQUENCE</scope>
    <source>
        <strain evidence="3">MM31A-1</strain>
    </source>
</reference>
<proteinExistence type="predicted"/>
<accession>A0A7S3QEN7</accession>
<feature type="domain" description="EF-hand" evidence="2">
    <location>
        <begin position="107"/>
        <end position="142"/>
    </location>
</feature>
<evidence type="ECO:0000313" key="3">
    <source>
        <dbReference type="EMBL" id="CAE0475258.1"/>
    </source>
</evidence>
<evidence type="ECO:0000259" key="2">
    <source>
        <dbReference type="PROSITE" id="PS50222"/>
    </source>
</evidence>
<dbReference type="EMBL" id="HBIO01026186">
    <property type="protein sequence ID" value="CAE0475258.1"/>
    <property type="molecule type" value="Transcribed_RNA"/>
</dbReference>
<protein>
    <recommendedName>
        <fullName evidence="2">EF-hand domain-containing protein</fullName>
    </recommendedName>
</protein>
<dbReference type="InterPro" id="IPR018247">
    <property type="entry name" value="EF_Hand_1_Ca_BS"/>
</dbReference>
<gene>
    <name evidence="3" type="ORF">CDEB00056_LOCUS20111</name>
</gene>
<dbReference type="Gene3D" id="1.10.238.10">
    <property type="entry name" value="EF-hand"/>
    <property type="match status" value="1"/>
</dbReference>
<keyword evidence="1" id="KW-0106">Calcium</keyword>
<evidence type="ECO:0000256" key="1">
    <source>
        <dbReference type="ARBA" id="ARBA00022837"/>
    </source>
</evidence>
<name>A0A7S3QEN7_9STRA</name>
<dbReference type="PROSITE" id="PS50222">
    <property type="entry name" value="EF_HAND_2"/>
    <property type="match status" value="2"/>
</dbReference>
<dbReference type="AlphaFoldDB" id="A0A7S3QEN7"/>
<organism evidence="3">
    <name type="scientific">Chaetoceros debilis</name>
    <dbReference type="NCBI Taxonomy" id="122233"/>
    <lineage>
        <taxon>Eukaryota</taxon>
        <taxon>Sar</taxon>
        <taxon>Stramenopiles</taxon>
        <taxon>Ochrophyta</taxon>
        <taxon>Bacillariophyta</taxon>
        <taxon>Coscinodiscophyceae</taxon>
        <taxon>Chaetocerotophycidae</taxon>
        <taxon>Chaetocerotales</taxon>
        <taxon>Chaetocerotaceae</taxon>
        <taxon>Chaetoceros</taxon>
    </lineage>
</organism>
<sequence>MSCCSSKDFSFLRLKLGRYFDQEWVDSPLYKRDGTFSKEHMKYFVDATIKNYEEAGKPLSKEKKRQSRKTFLFMYNIMTLNGIMAKNRERFINHGVRIAGLPGMKTVFRFVLKRWFKALDVDGNGVISWQEWYFMVLKPFLKPRGVEDEDEAKACLRHCGCRYGIEDEEEAKACFNIVDANKNGVTLSFDEVANATIEYFTETEVTKCAYLFGRFRHLPKEFESKMKKINQEYFDDDHEMNGSKE</sequence>